<evidence type="ECO:0000256" key="1">
    <source>
        <dbReference type="SAM" id="MobiDB-lite"/>
    </source>
</evidence>
<dbReference type="HOGENOM" id="CLU_1211416_0_0_1"/>
<feature type="compositionally biased region" description="Basic residues" evidence="1">
    <location>
        <begin position="97"/>
        <end position="118"/>
    </location>
</feature>
<reference evidence="2" key="2">
    <citation type="submission" date="2018-05" db="EMBL/GenBank/DDBJ databases">
        <title>OgluRS3 (Oryza glumaepatula Reference Sequence Version 3).</title>
        <authorList>
            <person name="Zhang J."/>
            <person name="Kudrna D."/>
            <person name="Lee S."/>
            <person name="Talag J."/>
            <person name="Welchert J."/>
            <person name="Wing R.A."/>
        </authorList>
    </citation>
    <scope>NUCLEOTIDE SEQUENCE [LARGE SCALE GENOMIC DNA]</scope>
</reference>
<dbReference type="AlphaFoldDB" id="A0A0E0B809"/>
<reference evidence="2" key="1">
    <citation type="submission" date="2015-04" db="UniProtKB">
        <authorList>
            <consortium name="EnsemblPlants"/>
        </authorList>
    </citation>
    <scope>IDENTIFICATION</scope>
</reference>
<evidence type="ECO:0000313" key="2">
    <source>
        <dbReference type="EnsemblPlants" id="OGLUM10G02790.1"/>
    </source>
</evidence>
<accession>A0A0E0B809</accession>
<proteinExistence type="predicted"/>
<organism evidence="2">
    <name type="scientific">Oryza glumipatula</name>
    <dbReference type="NCBI Taxonomy" id="40148"/>
    <lineage>
        <taxon>Eukaryota</taxon>
        <taxon>Viridiplantae</taxon>
        <taxon>Streptophyta</taxon>
        <taxon>Embryophyta</taxon>
        <taxon>Tracheophyta</taxon>
        <taxon>Spermatophyta</taxon>
        <taxon>Magnoliopsida</taxon>
        <taxon>Liliopsida</taxon>
        <taxon>Poales</taxon>
        <taxon>Poaceae</taxon>
        <taxon>BOP clade</taxon>
        <taxon>Oryzoideae</taxon>
        <taxon>Oryzeae</taxon>
        <taxon>Oryzinae</taxon>
        <taxon>Oryza</taxon>
    </lineage>
</organism>
<feature type="region of interest" description="Disordered" evidence="1">
    <location>
        <begin position="90"/>
        <end position="127"/>
    </location>
</feature>
<dbReference type="Gramene" id="OGLUM10G02790.1">
    <property type="protein sequence ID" value="OGLUM10G02790.1"/>
    <property type="gene ID" value="OGLUM10G02790"/>
</dbReference>
<dbReference type="Proteomes" id="UP000026961">
    <property type="component" value="Chromosome 10"/>
</dbReference>
<evidence type="ECO:0000313" key="3">
    <source>
        <dbReference type="Proteomes" id="UP000026961"/>
    </source>
</evidence>
<feature type="region of interest" description="Disordered" evidence="1">
    <location>
        <begin position="159"/>
        <end position="185"/>
    </location>
</feature>
<protein>
    <submittedName>
        <fullName evidence="2">Uncharacterized protein</fullName>
    </submittedName>
</protein>
<name>A0A0E0B809_9ORYZ</name>
<feature type="compositionally biased region" description="Basic residues" evidence="1">
    <location>
        <begin position="166"/>
        <end position="176"/>
    </location>
</feature>
<keyword evidence="3" id="KW-1185">Reference proteome</keyword>
<dbReference type="EnsemblPlants" id="OGLUM10G02790.1">
    <property type="protein sequence ID" value="OGLUM10G02790.1"/>
    <property type="gene ID" value="OGLUM10G02790"/>
</dbReference>
<sequence>MTSVASPKSQYLSTQPGPTRMFAGLTSRWIRPAAWIAAAPARSCRIRARVSASEKGRPTMRSRSVRLPTNSMTRYTSPLFHGSAATSRSCTTDGCRGTRRGSRVPGRTRRQRRARRGLHLAGGSTRSPPCRRCGGRGPCARRCTRPPRASRDCRSCRCSSTAAPPHRSRRRRRRRPPGACWRSSRQPCRPRLLESLATMVSGGSLEGMGLRGMQRNGPLDRSCSYRSIW</sequence>